<dbReference type="AlphaFoldDB" id="A0A482J3I3"/>
<feature type="domain" description="HTH tetR-type" evidence="5">
    <location>
        <begin position="16"/>
        <end position="76"/>
    </location>
</feature>
<evidence type="ECO:0000313" key="7">
    <source>
        <dbReference type="Proteomes" id="UP000253772"/>
    </source>
</evidence>
<dbReference type="PRINTS" id="PR00455">
    <property type="entry name" value="HTHTETR"/>
</dbReference>
<proteinExistence type="predicted"/>
<keyword evidence="1" id="KW-0805">Transcription regulation</keyword>
<sequence>MARHRPAAEGGYQRGEETRARIIDAALRLFGTHGFDGASTRDIAREAGVNAPALQYYFDNKEGVYLACIDYFVERVWSLLEEVVGRAEAVVAREDASDAELIDAYLALQARFMAFLYEGPGTEHWRQFMARERAGLGPPAAFDRFDAGINHRLFSLTTHIVGRLTGQPATAESTRIRTIAIDSQVASFKVMRRHILKALNWQGYGEAETQRVQDVMHDQTRTLLEGLVAQRDR</sequence>
<evidence type="ECO:0000256" key="2">
    <source>
        <dbReference type="ARBA" id="ARBA00023125"/>
    </source>
</evidence>
<protein>
    <submittedName>
        <fullName evidence="6">DUF1956 domain-containing protein</fullName>
    </submittedName>
</protein>
<dbReference type="Pfam" id="PF09209">
    <property type="entry name" value="CecR_C"/>
    <property type="match status" value="1"/>
</dbReference>
<dbReference type="InterPro" id="IPR001647">
    <property type="entry name" value="HTH_TetR"/>
</dbReference>
<dbReference type="PANTHER" id="PTHR30055:SF234">
    <property type="entry name" value="HTH-TYPE TRANSCRIPTIONAL REGULATOR BETI"/>
    <property type="match status" value="1"/>
</dbReference>
<evidence type="ECO:0000259" key="5">
    <source>
        <dbReference type="PROSITE" id="PS50977"/>
    </source>
</evidence>
<organism evidence="6 7">
    <name type="scientific">Cupriavidus metallidurans</name>
    <dbReference type="NCBI Taxonomy" id="119219"/>
    <lineage>
        <taxon>Bacteria</taxon>
        <taxon>Pseudomonadati</taxon>
        <taxon>Pseudomonadota</taxon>
        <taxon>Betaproteobacteria</taxon>
        <taxon>Burkholderiales</taxon>
        <taxon>Burkholderiaceae</taxon>
        <taxon>Cupriavidus</taxon>
    </lineage>
</organism>
<name>A0A482J3I3_9BURK</name>
<dbReference type="Gene3D" id="1.10.357.10">
    <property type="entry name" value="Tetracycline Repressor, domain 2"/>
    <property type="match status" value="1"/>
</dbReference>
<feature type="DNA-binding region" description="H-T-H motif" evidence="4">
    <location>
        <begin position="39"/>
        <end position="58"/>
    </location>
</feature>
<dbReference type="RefSeq" id="WP_017513282.1">
    <property type="nucleotide sequence ID" value="NZ_CP037901.1"/>
</dbReference>
<dbReference type="Proteomes" id="UP000253772">
    <property type="component" value="Chromosome c2"/>
</dbReference>
<dbReference type="GO" id="GO:0003700">
    <property type="term" value="F:DNA-binding transcription factor activity"/>
    <property type="evidence" value="ECO:0007669"/>
    <property type="project" value="TreeGrafter"/>
</dbReference>
<dbReference type="Pfam" id="PF00440">
    <property type="entry name" value="TetR_N"/>
    <property type="match status" value="1"/>
</dbReference>
<dbReference type="InterPro" id="IPR036271">
    <property type="entry name" value="Tet_transcr_reg_TetR-rel_C_sf"/>
</dbReference>
<dbReference type="PANTHER" id="PTHR30055">
    <property type="entry name" value="HTH-TYPE TRANSCRIPTIONAL REGULATOR RUTR"/>
    <property type="match status" value="1"/>
</dbReference>
<dbReference type="OrthoDB" id="2356263at2"/>
<gene>
    <name evidence="6" type="ORF">DDF84_031045</name>
</gene>
<dbReference type="PROSITE" id="PS50977">
    <property type="entry name" value="HTH_TETR_2"/>
    <property type="match status" value="1"/>
</dbReference>
<dbReference type="GO" id="GO:0000976">
    <property type="term" value="F:transcription cis-regulatory region binding"/>
    <property type="evidence" value="ECO:0007669"/>
    <property type="project" value="TreeGrafter"/>
</dbReference>
<dbReference type="SUPFAM" id="SSF48498">
    <property type="entry name" value="Tetracyclin repressor-like, C-terminal domain"/>
    <property type="match status" value="1"/>
</dbReference>
<evidence type="ECO:0000313" key="6">
    <source>
        <dbReference type="EMBL" id="QBP13969.1"/>
    </source>
</evidence>
<dbReference type="EMBL" id="CP037901">
    <property type="protein sequence ID" value="QBP13969.1"/>
    <property type="molecule type" value="Genomic_DNA"/>
</dbReference>
<keyword evidence="2 4" id="KW-0238">DNA-binding</keyword>
<dbReference type="InterPro" id="IPR050109">
    <property type="entry name" value="HTH-type_TetR-like_transc_reg"/>
</dbReference>
<reference evidence="6 7" key="1">
    <citation type="submission" date="2019-03" db="EMBL/GenBank/DDBJ databases">
        <title>Comparative insights into the high quality Complete genome sequence of highly metal resistant Cupriavidus metallidurans strain BS1 isolated from a gold-copper mine.</title>
        <authorList>
            <person name="Mazhar H.S."/>
            <person name="Rensing C."/>
        </authorList>
    </citation>
    <scope>NUCLEOTIDE SEQUENCE [LARGE SCALE GENOMIC DNA]</scope>
    <source>
        <strain evidence="6 7">BS1</strain>
    </source>
</reference>
<dbReference type="Gene3D" id="1.10.10.60">
    <property type="entry name" value="Homeodomain-like"/>
    <property type="match status" value="1"/>
</dbReference>
<dbReference type="InterPro" id="IPR015292">
    <property type="entry name" value="Tscrpt_reg_YbiH_C"/>
</dbReference>
<evidence type="ECO:0000256" key="1">
    <source>
        <dbReference type="ARBA" id="ARBA00023015"/>
    </source>
</evidence>
<evidence type="ECO:0000256" key="4">
    <source>
        <dbReference type="PROSITE-ProRule" id="PRU00335"/>
    </source>
</evidence>
<keyword evidence="3" id="KW-0804">Transcription</keyword>
<dbReference type="SUPFAM" id="SSF46689">
    <property type="entry name" value="Homeodomain-like"/>
    <property type="match status" value="1"/>
</dbReference>
<evidence type="ECO:0000256" key="3">
    <source>
        <dbReference type="ARBA" id="ARBA00023163"/>
    </source>
</evidence>
<accession>A0A482J3I3</accession>
<dbReference type="InterPro" id="IPR009057">
    <property type="entry name" value="Homeodomain-like_sf"/>
</dbReference>